<reference evidence="1" key="1">
    <citation type="submission" date="2023-08" db="EMBL/GenBank/DDBJ databases">
        <title>Chromosome-level Genome Assembly of mud carp (Cirrhinus molitorella).</title>
        <authorList>
            <person name="Liu H."/>
        </authorList>
    </citation>
    <scope>NUCLEOTIDE SEQUENCE</scope>
    <source>
        <strain evidence="1">Prfri</strain>
        <tissue evidence="1">Muscle</tissue>
    </source>
</reference>
<accession>A0AA88P9V8</accession>
<dbReference type="Proteomes" id="UP001187343">
    <property type="component" value="Unassembled WGS sequence"/>
</dbReference>
<sequence>MVCVDLSPADRCQHREEEAIRERLLKTDRADHLAAAIPRAQIFAWSAVTSLAFLSTRLRPVKDPHEEEQKGRGAPIGPTAHLTQADAASLPSVGHKDVGVNCDQHAADGPAASSPGRTGPWQSSCGVSVIYERRNLSCRRDGGIQGHSSLSQALRAL</sequence>
<dbReference type="AlphaFoldDB" id="A0AA88P9V8"/>
<gene>
    <name evidence="1" type="ORF">Q8A67_020201</name>
</gene>
<protein>
    <submittedName>
        <fullName evidence="1">Uncharacterized protein</fullName>
    </submittedName>
</protein>
<proteinExistence type="predicted"/>
<evidence type="ECO:0000313" key="1">
    <source>
        <dbReference type="EMBL" id="KAK2876105.1"/>
    </source>
</evidence>
<name>A0AA88P9V8_9TELE</name>
<dbReference type="EMBL" id="JAUYZG010000020">
    <property type="protein sequence ID" value="KAK2876105.1"/>
    <property type="molecule type" value="Genomic_DNA"/>
</dbReference>
<keyword evidence="2" id="KW-1185">Reference proteome</keyword>
<comment type="caution">
    <text evidence="1">The sequence shown here is derived from an EMBL/GenBank/DDBJ whole genome shotgun (WGS) entry which is preliminary data.</text>
</comment>
<organism evidence="1 2">
    <name type="scientific">Cirrhinus molitorella</name>
    <name type="common">mud carp</name>
    <dbReference type="NCBI Taxonomy" id="172907"/>
    <lineage>
        <taxon>Eukaryota</taxon>
        <taxon>Metazoa</taxon>
        <taxon>Chordata</taxon>
        <taxon>Craniata</taxon>
        <taxon>Vertebrata</taxon>
        <taxon>Euteleostomi</taxon>
        <taxon>Actinopterygii</taxon>
        <taxon>Neopterygii</taxon>
        <taxon>Teleostei</taxon>
        <taxon>Ostariophysi</taxon>
        <taxon>Cypriniformes</taxon>
        <taxon>Cyprinidae</taxon>
        <taxon>Labeoninae</taxon>
        <taxon>Labeonini</taxon>
        <taxon>Cirrhinus</taxon>
    </lineage>
</organism>
<evidence type="ECO:0000313" key="2">
    <source>
        <dbReference type="Proteomes" id="UP001187343"/>
    </source>
</evidence>